<gene>
    <name evidence="7" type="ORF">Bequi_10530</name>
</gene>
<feature type="transmembrane region" description="Helical" evidence="6">
    <location>
        <begin position="69"/>
        <end position="87"/>
    </location>
</feature>
<evidence type="ECO:0000256" key="1">
    <source>
        <dbReference type="ARBA" id="ARBA00004141"/>
    </source>
</evidence>
<protein>
    <submittedName>
        <fullName evidence="7">Energy-coupling factor transporter transmembrane protein EcfT</fullName>
    </submittedName>
</protein>
<dbReference type="PANTHER" id="PTHR34857">
    <property type="entry name" value="SLL0384 PROTEIN"/>
    <property type="match status" value="1"/>
</dbReference>
<keyword evidence="5 6" id="KW-0472">Membrane</keyword>
<sequence>MNGAAASRALAGRDSWLGQRCPTVLLALLVLVSAVSVLILDIRTLGILYGALVVGVLATARIGVRRLLLAQIPFAGFGLGVVMVNALSRPGTELWPHLPVRVSAEGIAIGIALALRTLVIGVGAVAFTHVTEPKRLMMSLIRHAHVSPCYAYALLAGHRLLDTLPAQWRTLAQARLIRRANAPRGKQGRRLTLREHASCAFALLVGAIRSSERIAFTLESRGLAQGPRTMWKPVTCTWRDGAMAVAVLGAMAAVVVLGRG</sequence>
<organism evidence="7 8">
    <name type="scientific">Brachybacterium equifaecis</name>
    <dbReference type="NCBI Taxonomy" id="2910770"/>
    <lineage>
        <taxon>Bacteria</taxon>
        <taxon>Bacillati</taxon>
        <taxon>Actinomycetota</taxon>
        <taxon>Actinomycetes</taxon>
        <taxon>Micrococcales</taxon>
        <taxon>Dermabacteraceae</taxon>
        <taxon>Brachybacterium</taxon>
    </lineage>
</organism>
<evidence type="ECO:0000256" key="4">
    <source>
        <dbReference type="ARBA" id="ARBA00022989"/>
    </source>
</evidence>
<dbReference type="PANTHER" id="PTHR34857:SF2">
    <property type="entry name" value="SLL0384 PROTEIN"/>
    <property type="match status" value="1"/>
</dbReference>
<evidence type="ECO:0000256" key="6">
    <source>
        <dbReference type="SAM" id="Phobius"/>
    </source>
</evidence>
<feature type="transmembrane region" description="Helical" evidence="6">
    <location>
        <begin position="107"/>
        <end position="130"/>
    </location>
</feature>
<comment type="caution">
    <text evidence="7">The sequence shown here is derived from an EMBL/GenBank/DDBJ whole genome shotgun (WGS) entry which is preliminary data.</text>
</comment>
<evidence type="ECO:0000256" key="3">
    <source>
        <dbReference type="ARBA" id="ARBA00022692"/>
    </source>
</evidence>
<keyword evidence="4 6" id="KW-1133">Transmembrane helix</keyword>
<accession>A0ABT0R220</accession>
<evidence type="ECO:0000313" key="8">
    <source>
        <dbReference type="Proteomes" id="UP001203761"/>
    </source>
</evidence>
<dbReference type="InterPro" id="IPR003339">
    <property type="entry name" value="ABC/ECF_trnsptr_transmembrane"/>
</dbReference>
<feature type="transmembrane region" description="Helical" evidence="6">
    <location>
        <begin position="21"/>
        <end position="40"/>
    </location>
</feature>
<evidence type="ECO:0000256" key="5">
    <source>
        <dbReference type="ARBA" id="ARBA00023136"/>
    </source>
</evidence>
<dbReference type="EMBL" id="JAKNCJ010000005">
    <property type="protein sequence ID" value="MCL6423815.1"/>
    <property type="molecule type" value="Genomic_DNA"/>
</dbReference>
<proteinExistence type="predicted"/>
<reference evidence="7" key="1">
    <citation type="submission" date="2022-02" db="EMBL/GenBank/DDBJ databases">
        <authorList>
            <person name="Lee M."/>
            <person name="Kim S.-J."/>
            <person name="Jung M.-Y."/>
        </authorList>
    </citation>
    <scope>NUCLEOTIDE SEQUENCE</scope>
    <source>
        <strain evidence="7">JHP9</strain>
    </source>
</reference>
<feature type="transmembrane region" description="Helical" evidence="6">
    <location>
        <begin position="46"/>
        <end position="64"/>
    </location>
</feature>
<keyword evidence="8" id="KW-1185">Reference proteome</keyword>
<dbReference type="Proteomes" id="UP001203761">
    <property type="component" value="Unassembled WGS sequence"/>
</dbReference>
<dbReference type="RefSeq" id="WP_249737893.1">
    <property type="nucleotide sequence ID" value="NZ_JAKNCJ010000005.1"/>
</dbReference>
<feature type="transmembrane region" description="Helical" evidence="6">
    <location>
        <begin position="238"/>
        <end position="258"/>
    </location>
</feature>
<dbReference type="Pfam" id="PF02361">
    <property type="entry name" value="CbiQ"/>
    <property type="match status" value="1"/>
</dbReference>
<keyword evidence="3 6" id="KW-0812">Transmembrane</keyword>
<dbReference type="CDD" id="cd16914">
    <property type="entry name" value="EcfT"/>
    <property type="match status" value="1"/>
</dbReference>
<keyword evidence="2" id="KW-1003">Cell membrane</keyword>
<comment type="subcellular location">
    <subcellularLocation>
        <location evidence="1">Membrane</location>
        <topology evidence="1">Multi-pass membrane protein</topology>
    </subcellularLocation>
</comment>
<name>A0ABT0R220_9MICO</name>
<dbReference type="InterPro" id="IPR051611">
    <property type="entry name" value="ECF_transporter_component"/>
</dbReference>
<evidence type="ECO:0000256" key="2">
    <source>
        <dbReference type="ARBA" id="ARBA00022475"/>
    </source>
</evidence>
<evidence type="ECO:0000313" key="7">
    <source>
        <dbReference type="EMBL" id="MCL6423815.1"/>
    </source>
</evidence>